<dbReference type="InterPro" id="IPR020471">
    <property type="entry name" value="AKR"/>
</dbReference>
<dbReference type="PIRSF" id="PIRSF000097">
    <property type="entry name" value="AKR"/>
    <property type="match status" value="1"/>
</dbReference>
<proteinExistence type="inferred from homology"/>
<dbReference type="Proteomes" id="UP000822152">
    <property type="component" value="Unassembled WGS sequence"/>
</dbReference>
<evidence type="ECO:0000313" key="6">
    <source>
        <dbReference type="Proteomes" id="UP000822152"/>
    </source>
</evidence>
<dbReference type="InterPro" id="IPR023210">
    <property type="entry name" value="NADP_OxRdtase_dom"/>
</dbReference>
<keyword evidence="3" id="KW-0560">Oxidoreductase</keyword>
<dbReference type="PANTHER" id="PTHR43827:SF3">
    <property type="entry name" value="NADP-DEPENDENT OXIDOREDUCTASE DOMAIN-CONTAINING PROTEIN"/>
    <property type="match status" value="1"/>
</dbReference>
<name>A0ABX2GRS3_9FIRM</name>
<dbReference type="PROSITE" id="PS00798">
    <property type="entry name" value="ALDOKETO_REDUCTASE_1"/>
    <property type="match status" value="1"/>
</dbReference>
<evidence type="ECO:0000313" key="5">
    <source>
        <dbReference type="EMBL" id="NSF74502.1"/>
    </source>
</evidence>
<feature type="domain" description="NADP-dependent oxidoreductase" evidence="4">
    <location>
        <begin position="29"/>
        <end position="261"/>
    </location>
</feature>
<dbReference type="SUPFAM" id="SSF51430">
    <property type="entry name" value="NAD(P)-linked oxidoreductase"/>
    <property type="match status" value="1"/>
</dbReference>
<dbReference type="PROSITE" id="PS00063">
    <property type="entry name" value="ALDOKETO_REDUCTASE_3"/>
    <property type="match status" value="1"/>
</dbReference>
<dbReference type="InterPro" id="IPR036812">
    <property type="entry name" value="NAD(P)_OxRdtase_dom_sf"/>
</dbReference>
<evidence type="ECO:0000256" key="1">
    <source>
        <dbReference type="ARBA" id="ARBA00007905"/>
    </source>
</evidence>
<dbReference type="PANTHER" id="PTHR43827">
    <property type="entry name" value="2,5-DIKETO-D-GLUCONIC ACID REDUCTASE"/>
    <property type="match status" value="1"/>
</dbReference>
<gene>
    <name evidence="5" type="ORF">G4952_11930</name>
</gene>
<comment type="similarity">
    <text evidence="1">Belongs to the aldo/keto reductase family.</text>
</comment>
<dbReference type="EMBL" id="JAAIPF010000028">
    <property type="protein sequence ID" value="NSF74502.1"/>
    <property type="molecule type" value="Genomic_DNA"/>
</dbReference>
<dbReference type="CDD" id="cd19133">
    <property type="entry name" value="AKR_AKR5F1"/>
    <property type="match status" value="1"/>
</dbReference>
<keyword evidence="6" id="KW-1185">Reference proteome</keyword>
<sequence length="288" mass="32599">MENLTLSNGVKMPLEGFGVFQIPEPEICKQAVLDAIKNGYRLIDTAACYMNEEAVGAAIKEAIDSHLVTREELFITTKLWPSDYSYEGAKVGFERSMKKLGLDYLDMFMLHQPYGDIYGAWKGMEELYKDGKIKALAVANFYPAKFIEFAKLVEIKPMVNQVELHPFYAQYDAIKIMKDYGCIPQAWGPLAEGKFDIFTHPVLSEIGEKYGKTAAQIALKWNASRGVSIIPKSIHPERQLQNIDIWNFELTEEEMSAIDSLSLNHSEIIDHNQPSVVEFILGFKVTND</sequence>
<accession>A0ABX2GRS3</accession>
<organism evidence="5 6">
    <name type="scientific">Blautia wexlerae</name>
    <dbReference type="NCBI Taxonomy" id="418240"/>
    <lineage>
        <taxon>Bacteria</taxon>
        <taxon>Bacillati</taxon>
        <taxon>Bacillota</taxon>
        <taxon>Clostridia</taxon>
        <taxon>Lachnospirales</taxon>
        <taxon>Lachnospiraceae</taxon>
        <taxon>Blautia</taxon>
    </lineage>
</organism>
<dbReference type="RefSeq" id="WP_173743875.1">
    <property type="nucleotide sequence ID" value="NZ_JAAIPF010000028.1"/>
</dbReference>
<dbReference type="PRINTS" id="PR00069">
    <property type="entry name" value="ALDKETRDTASE"/>
</dbReference>
<dbReference type="Gene3D" id="3.20.20.100">
    <property type="entry name" value="NADP-dependent oxidoreductase domain"/>
    <property type="match status" value="1"/>
</dbReference>
<evidence type="ECO:0000256" key="3">
    <source>
        <dbReference type="ARBA" id="ARBA00023002"/>
    </source>
</evidence>
<reference evidence="5 6" key="1">
    <citation type="journal article" date="2020" name="Cell Host Microbe">
        <title>Functional and Genomic Variation between Human-Derived Isolates of Lachnospiraceae Reveals Inter- and Intra-Species Diversity.</title>
        <authorList>
            <person name="Sorbara M.T."/>
            <person name="Littmann E.R."/>
            <person name="Fontana E."/>
            <person name="Moody T.U."/>
            <person name="Kohout C.E."/>
            <person name="Gjonbalaj M."/>
            <person name="Eaton V."/>
            <person name="Seok R."/>
            <person name="Leiner I.M."/>
            <person name="Pamer E.G."/>
        </authorList>
    </citation>
    <scope>NUCLEOTIDE SEQUENCE [LARGE SCALE GENOMIC DNA]</scope>
    <source>
        <strain evidence="5 6">MSK.20.11</strain>
    </source>
</reference>
<dbReference type="InterPro" id="IPR018170">
    <property type="entry name" value="Aldo/ket_reductase_CS"/>
</dbReference>
<evidence type="ECO:0000259" key="4">
    <source>
        <dbReference type="Pfam" id="PF00248"/>
    </source>
</evidence>
<keyword evidence="2" id="KW-0521">NADP</keyword>
<comment type="caution">
    <text evidence="5">The sequence shown here is derived from an EMBL/GenBank/DDBJ whole genome shotgun (WGS) entry which is preliminary data.</text>
</comment>
<dbReference type="Pfam" id="PF00248">
    <property type="entry name" value="Aldo_ket_red"/>
    <property type="match status" value="1"/>
</dbReference>
<evidence type="ECO:0000256" key="2">
    <source>
        <dbReference type="ARBA" id="ARBA00022857"/>
    </source>
</evidence>
<protein>
    <submittedName>
        <fullName evidence="5">Aldo/keto reductase</fullName>
    </submittedName>
</protein>